<evidence type="ECO:0000259" key="5">
    <source>
        <dbReference type="SMART" id="SM00738"/>
    </source>
</evidence>
<comment type="caution">
    <text evidence="7">The sequence shown here is derived from an EMBL/GenBank/DDBJ whole genome shotgun (WGS) entry which is preliminary data.</text>
</comment>
<dbReference type="SUPFAM" id="SSF82679">
    <property type="entry name" value="N-utilization substance G protein NusG, N-terminal domain"/>
    <property type="match status" value="1"/>
</dbReference>
<dbReference type="Proteomes" id="UP000197535">
    <property type="component" value="Unassembled WGS sequence"/>
</dbReference>
<dbReference type="GO" id="GO:0001073">
    <property type="term" value="F:transcription antitermination factor activity, DNA binding"/>
    <property type="evidence" value="ECO:0007669"/>
    <property type="project" value="UniProtKB-UniRule"/>
</dbReference>
<gene>
    <name evidence="4" type="primary">rfaH</name>
    <name evidence="7" type="ORF">AYR66_00750</name>
</gene>
<dbReference type="EMBL" id="LSTO01000003">
    <property type="protein sequence ID" value="OWW18573.1"/>
    <property type="molecule type" value="Genomic_DNA"/>
</dbReference>
<keyword evidence="8" id="KW-1185">Reference proteome</keyword>
<accession>A0A254TDF9</accession>
<comment type="similarity">
    <text evidence="4">Belongs to the RfaH family.</text>
</comment>
<organism evidence="7 8">
    <name type="scientific">Noviherbaspirillum denitrificans</name>
    <dbReference type="NCBI Taxonomy" id="1968433"/>
    <lineage>
        <taxon>Bacteria</taxon>
        <taxon>Pseudomonadati</taxon>
        <taxon>Pseudomonadota</taxon>
        <taxon>Betaproteobacteria</taxon>
        <taxon>Burkholderiales</taxon>
        <taxon>Oxalobacteraceae</taxon>
        <taxon>Noviherbaspirillum</taxon>
    </lineage>
</organism>
<dbReference type="InterPro" id="IPR043425">
    <property type="entry name" value="NusG-like"/>
</dbReference>
<dbReference type="InterPro" id="IPR008991">
    <property type="entry name" value="Translation_prot_SH3-like_sf"/>
</dbReference>
<protein>
    <recommendedName>
        <fullName evidence="4">Transcription antitermination protein RfaH</fullName>
    </recommendedName>
</protein>
<dbReference type="GO" id="GO:0006354">
    <property type="term" value="P:DNA-templated transcription elongation"/>
    <property type="evidence" value="ECO:0007669"/>
    <property type="project" value="InterPro"/>
</dbReference>
<dbReference type="InterPro" id="IPR006645">
    <property type="entry name" value="NGN-like_dom"/>
</dbReference>
<name>A0A254TDF9_9BURK</name>
<dbReference type="SMART" id="SM00739">
    <property type="entry name" value="KOW"/>
    <property type="match status" value="1"/>
</dbReference>
<dbReference type="NCBIfam" id="NF006534">
    <property type="entry name" value="PRK09014.1"/>
    <property type="match status" value="1"/>
</dbReference>
<sequence length="167" mass="18892">MAMNGTTAAWYLVQTKPRQELRAVEQLRNQDFTCFLPTLAVEKLVQGKLEECVEPMFSRYLFIRLDLGRDNWSPVRSTRGVSKLVSFGGRFATLPDDCVAALQSAQEERPRRLFEPGDRVSVIQGPFAGLEGIYQMHDGEARALVLIELMNQPHKLKLAVQMLRKAA</sequence>
<feature type="domain" description="NusG-like N-terminal" evidence="5">
    <location>
        <begin position="7"/>
        <end position="106"/>
    </location>
</feature>
<comment type="subunit">
    <text evidence="4">Interacts with both the nontemplate DNA and the RNA polymerase (RNAP).</text>
</comment>
<keyword evidence="3 4" id="KW-0804">Transcription</keyword>
<dbReference type="InterPro" id="IPR005824">
    <property type="entry name" value="KOW"/>
</dbReference>
<keyword evidence="1 4" id="KW-0889">Transcription antitermination</keyword>
<dbReference type="HAMAP" id="MF_00951">
    <property type="entry name" value="RfaH"/>
    <property type="match status" value="1"/>
</dbReference>
<dbReference type="OrthoDB" id="9790639at2"/>
<dbReference type="GO" id="GO:0005829">
    <property type="term" value="C:cytosol"/>
    <property type="evidence" value="ECO:0007669"/>
    <property type="project" value="TreeGrafter"/>
</dbReference>
<evidence type="ECO:0000256" key="3">
    <source>
        <dbReference type="ARBA" id="ARBA00023163"/>
    </source>
</evidence>
<dbReference type="AlphaFoldDB" id="A0A254TDF9"/>
<feature type="domain" description="KOW" evidence="6">
    <location>
        <begin position="113"/>
        <end position="140"/>
    </location>
</feature>
<dbReference type="CDD" id="cd06091">
    <property type="entry name" value="KOW_NusG"/>
    <property type="match status" value="1"/>
</dbReference>
<evidence type="ECO:0000256" key="1">
    <source>
        <dbReference type="ARBA" id="ARBA00022814"/>
    </source>
</evidence>
<evidence type="ECO:0000313" key="7">
    <source>
        <dbReference type="EMBL" id="OWW18573.1"/>
    </source>
</evidence>
<reference evidence="7 8" key="1">
    <citation type="submission" date="2016-02" db="EMBL/GenBank/DDBJ databases">
        <authorList>
            <person name="Wen L."/>
            <person name="He K."/>
            <person name="Yang H."/>
        </authorList>
    </citation>
    <scope>NUCLEOTIDE SEQUENCE [LARGE SCALE GENOMIC DNA]</scope>
    <source>
        <strain evidence="7 8">TSA40</strain>
    </source>
</reference>
<keyword evidence="2 4" id="KW-0805">Transcription regulation</keyword>
<comment type="function">
    <text evidence="4">Enhances distal genes transcription elongation in a specialized subset of operons that encode extracytoplasmic components.</text>
</comment>
<dbReference type="Pfam" id="PF02357">
    <property type="entry name" value="NusG"/>
    <property type="match status" value="1"/>
</dbReference>
<dbReference type="InterPro" id="IPR036735">
    <property type="entry name" value="NGN_dom_sf"/>
</dbReference>
<evidence type="ECO:0000256" key="4">
    <source>
        <dbReference type="HAMAP-Rule" id="MF_00951"/>
    </source>
</evidence>
<dbReference type="CDD" id="cd09892">
    <property type="entry name" value="NGN_SP_RfaH"/>
    <property type="match status" value="1"/>
</dbReference>
<keyword evidence="4" id="KW-0238">DNA-binding</keyword>
<evidence type="ECO:0000256" key="2">
    <source>
        <dbReference type="ARBA" id="ARBA00023015"/>
    </source>
</evidence>
<dbReference type="Gene3D" id="3.30.70.940">
    <property type="entry name" value="NusG, N-terminal domain"/>
    <property type="match status" value="1"/>
</dbReference>
<proteinExistence type="inferred from homology"/>
<dbReference type="InterPro" id="IPR010215">
    <property type="entry name" value="Transcription_antiterm_RfaH"/>
</dbReference>
<dbReference type="SUPFAM" id="SSF50104">
    <property type="entry name" value="Translation proteins SH3-like domain"/>
    <property type="match status" value="1"/>
</dbReference>
<evidence type="ECO:0000313" key="8">
    <source>
        <dbReference type="Proteomes" id="UP000197535"/>
    </source>
</evidence>
<dbReference type="PANTHER" id="PTHR30265">
    <property type="entry name" value="RHO-INTERACTING TRANSCRIPTION TERMINATION FACTOR NUSG"/>
    <property type="match status" value="1"/>
</dbReference>
<dbReference type="PANTHER" id="PTHR30265:SF7">
    <property type="entry name" value="TRANSCRIPTION ANTITERMINATION PROTEIN RFAH"/>
    <property type="match status" value="1"/>
</dbReference>
<evidence type="ECO:0000259" key="6">
    <source>
        <dbReference type="SMART" id="SM00739"/>
    </source>
</evidence>
<dbReference type="SMART" id="SM00738">
    <property type="entry name" value="NGN"/>
    <property type="match status" value="1"/>
</dbReference>
<dbReference type="GO" id="GO:0003677">
    <property type="term" value="F:DNA binding"/>
    <property type="evidence" value="ECO:0007669"/>
    <property type="project" value="UniProtKB-UniRule"/>
</dbReference>
<dbReference type="NCBIfam" id="TIGR01955">
    <property type="entry name" value="RfaH"/>
    <property type="match status" value="1"/>
</dbReference>